<gene>
    <name evidence="1" type="ORF">S01H4_56859</name>
</gene>
<sequence length="70" mass="8006">EWGAQRILNLMGAWHSQLLELMGAMGIREARRLCGEVGRSMWFEDLEKENFGPIFGERKIKGLGIKELSD</sequence>
<name>X1E8A1_9ZZZZ</name>
<evidence type="ECO:0008006" key="2">
    <source>
        <dbReference type="Google" id="ProtNLM"/>
    </source>
</evidence>
<accession>X1E8A1</accession>
<dbReference type="AlphaFoldDB" id="X1E8A1"/>
<reference evidence="1" key="1">
    <citation type="journal article" date="2014" name="Front. Microbiol.">
        <title>High frequency of phylogenetically diverse reductive dehalogenase-homologous genes in deep subseafloor sedimentary metagenomes.</title>
        <authorList>
            <person name="Kawai M."/>
            <person name="Futagami T."/>
            <person name="Toyoda A."/>
            <person name="Takaki Y."/>
            <person name="Nishi S."/>
            <person name="Hori S."/>
            <person name="Arai W."/>
            <person name="Tsubouchi T."/>
            <person name="Morono Y."/>
            <person name="Uchiyama I."/>
            <person name="Ito T."/>
            <person name="Fujiyama A."/>
            <person name="Inagaki F."/>
            <person name="Takami H."/>
        </authorList>
    </citation>
    <scope>NUCLEOTIDE SEQUENCE</scope>
    <source>
        <strain evidence="1">Expedition CK06-06</strain>
    </source>
</reference>
<protein>
    <recommendedName>
        <fullName evidence="2">FMN-dependent dehydrogenase domain-containing protein</fullName>
    </recommendedName>
</protein>
<comment type="caution">
    <text evidence="1">The sequence shown here is derived from an EMBL/GenBank/DDBJ whole genome shotgun (WGS) entry which is preliminary data.</text>
</comment>
<organism evidence="1">
    <name type="scientific">marine sediment metagenome</name>
    <dbReference type="NCBI Taxonomy" id="412755"/>
    <lineage>
        <taxon>unclassified sequences</taxon>
        <taxon>metagenomes</taxon>
        <taxon>ecological metagenomes</taxon>
    </lineage>
</organism>
<dbReference type="EMBL" id="BART01032998">
    <property type="protein sequence ID" value="GAH16595.1"/>
    <property type="molecule type" value="Genomic_DNA"/>
</dbReference>
<proteinExistence type="predicted"/>
<feature type="non-terminal residue" evidence="1">
    <location>
        <position position="1"/>
    </location>
</feature>
<evidence type="ECO:0000313" key="1">
    <source>
        <dbReference type="EMBL" id="GAH16595.1"/>
    </source>
</evidence>